<reference evidence="3 4" key="1">
    <citation type="submission" date="2017-09" db="EMBL/GenBank/DDBJ databases">
        <title>Arcobacter canalis sp. nov., a new species isolated from a water canal contaminated with urban sewage.</title>
        <authorList>
            <person name="Perez-Cataluna A."/>
            <person name="Salas-Masso N."/>
            <person name="Figueras M.J."/>
        </authorList>
    </citation>
    <scope>NUCLEOTIDE SEQUENCE [LARGE SCALE GENOMIC DNA]</scope>
    <source>
        <strain evidence="3 4">F98-3</strain>
    </source>
</reference>
<dbReference type="AlphaFoldDB" id="A0A2G1DL29"/>
<reference evidence="2 5" key="2">
    <citation type="submission" date="2018-08" db="EMBL/GenBank/DDBJ databases">
        <title>Complete genome of the Arcobacter molluscorum type strain LMG 25693.</title>
        <authorList>
            <person name="Miller W.G."/>
            <person name="Yee E."/>
            <person name="Bono J.L."/>
        </authorList>
    </citation>
    <scope>NUCLEOTIDE SEQUENCE [LARGE SCALE GENOMIC DNA]</scope>
    <source>
        <strain evidence="2 5">CECT 7696</strain>
    </source>
</reference>
<keyword evidence="1" id="KW-1133">Transmembrane helix</keyword>
<dbReference type="RefSeq" id="WP_099341386.1">
    <property type="nucleotide sequence ID" value="NZ_CP032098.1"/>
</dbReference>
<evidence type="ECO:0000313" key="2">
    <source>
        <dbReference type="EMBL" id="AXX92601.1"/>
    </source>
</evidence>
<keyword evidence="4" id="KW-1185">Reference proteome</keyword>
<dbReference type="KEGG" id="amol:AMOL_1635"/>
<dbReference type="Proteomes" id="UP000221222">
    <property type="component" value="Unassembled WGS sequence"/>
</dbReference>
<dbReference type="PROSITE" id="PS51257">
    <property type="entry name" value="PROKAR_LIPOPROTEIN"/>
    <property type="match status" value="1"/>
</dbReference>
<evidence type="ECO:0000313" key="5">
    <source>
        <dbReference type="Proteomes" id="UP000262712"/>
    </source>
</evidence>
<dbReference type="EMBL" id="NXFY01000002">
    <property type="protein sequence ID" value="PHO19026.1"/>
    <property type="molecule type" value="Genomic_DNA"/>
</dbReference>
<feature type="transmembrane region" description="Helical" evidence="1">
    <location>
        <begin position="6"/>
        <end position="22"/>
    </location>
</feature>
<protein>
    <recommendedName>
        <fullName evidence="6">Lipoprotein</fullName>
    </recommendedName>
</protein>
<sequence length="139" mass="16502">MPKIFYYSFFTILVVLFSGCTYKNSNAKVVKNKNSFVISKRYCVKSNVLLNYSKKQLNRMFDNEARKEALFLFLEENSPSHDSYEEFFSSDMVNIDKKRTYFTDDLDNYCYEFEAVVSNPEKFFNDINLENYSQINGNH</sequence>
<evidence type="ECO:0000313" key="3">
    <source>
        <dbReference type="EMBL" id="PHO19026.1"/>
    </source>
</evidence>
<name>A0A2G1DL29_9BACT</name>
<dbReference type="Proteomes" id="UP000262712">
    <property type="component" value="Chromosome"/>
</dbReference>
<keyword evidence="1" id="KW-0812">Transmembrane</keyword>
<evidence type="ECO:0000256" key="1">
    <source>
        <dbReference type="SAM" id="Phobius"/>
    </source>
</evidence>
<organism evidence="3 4">
    <name type="scientific">Malaciobacter molluscorum LMG 25693</name>
    <dbReference type="NCBI Taxonomy" id="870501"/>
    <lineage>
        <taxon>Bacteria</taxon>
        <taxon>Pseudomonadati</taxon>
        <taxon>Campylobacterota</taxon>
        <taxon>Epsilonproteobacteria</taxon>
        <taxon>Campylobacterales</taxon>
        <taxon>Arcobacteraceae</taxon>
        <taxon>Malaciobacter</taxon>
    </lineage>
</organism>
<gene>
    <name evidence="2" type="ORF">AMOL_1635</name>
    <name evidence="3" type="ORF">CPU12_01910</name>
</gene>
<evidence type="ECO:0000313" key="4">
    <source>
        <dbReference type="Proteomes" id="UP000221222"/>
    </source>
</evidence>
<keyword evidence="1" id="KW-0472">Membrane</keyword>
<evidence type="ECO:0008006" key="6">
    <source>
        <dbReference type="Google" id="ProtNLM"/>
    </source>
</evidence>
<accession>A0A2G1DL29</accession>
<proteinExistence type="predicted"/>
<dbReference type="EMBL" id="CP032098">
    <property type="protein sequence ID" value="AXX92601.1"/>
    <property type="molecule type" value="Genomic_DNA"/>
</dbReference>